<name>A0ABT0PEY2_9GAMM</name>
<sequence length="59" mass="6662">MTIVIVHYQKKISRGQPFLLGTVEHDRMLSCANGRMAEFNAVFADILNFKTHNQPMPSG</sequence>
<evidence type="ECO:0000313" key="1">
    <source>
        <dbReference type="EMBL" id="MCL6269943.1"/>
    </source>
</evidence>
<keyword evidence="2" id="KW-1185">Reference proteome</keyword>
<evidence type="ECO:0000313" key="2">
    <source>
        <dbReference type="Proteomes" id="UP001203338"/>
    </source>
</evidence>
<comment type="caution">
    <text evidence="1">The sequence shown here is derived from an EMBL/GenBank/DDBJ whole genome shotgun (WGS) entry which is preliminary data.</text>
</comment>
<proteinExistence type="predicted"/>
<protein>
    <submittedName>
        <fullName evidence="1">Uncharacterized protein</fullName>
    </submittedName>
</protein>
<organism evidence="1 2">
    <name type="scientific">Parendozoicomonas callyspongiae</name>
    <dbReference type="NCBI Taxonomy" id="2942213"/>
    <lineage>
        <taxon>Bacteria</taxon>
        <taxon>Pseudomonadati</taxon>
        <taxon>Pseudomonadota</taxon>
        <taxon>Gammaproteobacteria</taxon>
        <taxon>Oceanospirillales</taxon>
        <taxon>Endozoicomonadaceae</taxon>
        <taxon>Parendozoicomonas</taxon>
    </lineage>
</organism>
<dbReference type="Proteomes" id="UP001203338">
    <property type="component" value="Unassembled WGS sequence"/>
</dbReference>
<dbReference type="RefSeq" id="WP_249699063.1">
    <property type="nucleotide sequence ID" value="NZ_JAMFLX010000009.1"/>
</dbReference>
<reference evidence="1 2" key="1">
    <citation type="submission" date="2022-05" db="EMBL/GenBank/DDBJ databases">
        <authorList>
            <person name="Park J.-S."/>
        </authorList>
    </citation>
    <scope>NUCLEOTIDE SEQUENCE [LARGE SCALE GENOMIC DNA]</scope>
    <source>
        <strain evidence="1 2">2012CJ34-2</strain>
    </source>
</reference>
<accession>A0ABT0PEY2</accession>
<gene>
    <name evidence="1" type="ORF">M3P05_08330</name>
</gene>
<dbReference type="EMBL" id="JAMFLX010000009">
    <property type="protein sequence ID" value="MCL6269943.1"/>
    <property type="molecule type" value="Genomic_DNA"/>
</dbReference>